<dbReference type="RefSeq" id="XP_065654688.1">
    <property type="nucleotide sequence ID" value="XM_065798616.1"/>
</dbReference>
<protein>
    <submittedName>
        <fullName evidence="2">Zinc finger BED domain-containing protein 5-like</fullName>
    </submittedName>
</protein>
<gene>
    <name evidence="2" type="primary">LOC136081309</name>
</gene>
<reference evidence="2" key="1">
    <citation type="submission" date="2025-08" db="UniProtKB">
        <authorList>
            <consortium name="RefSeq"/>
        </authorList>
    </citation>
    <scope>IDENTIFICATION</scope>
</reference>
<proteinExistence type="predicted"/>
<dbReference type="Proteomes" id="UP001652625">
    <property type="component" value="Chromosome 06"/>
</dbReference>
<sequence>MAFHITTQINKLKMGENKTPMSSATRKKRQYSEEYLKFGLIPAFHDARLPFCLLCQQCLNNESMKPGRLEAHLKAKHKDQINSSLNYFQILKKNYEKRTTIKSLFTVHNVNINRTLEASNQISLLIAKSGKNHSIGE</sequence>
<organism evidence="1 2">
    <name type="scientific">Hydra vulgaris</name>
    <name type="common">Hydra</name>
    <name type="synonym">Hydra attenuata</name>
    <dbReference type="NCBI Taxonomy" id="6087"/>
    <lineage>
        <taxon>Eukaryota</taxon>
        <taxon>Metazoa</taxon>
        <taxon>Cnidaria</taxon>
        <taxon>Hydrozoa</taxon>
        <taxon>Hydroidolina</taxon>
        <taxon>Anthoathecata</taxon>
        <taxon>Aplanulata</taxon>
        <taxon>Hydridae</taxon>
        <taxon>Hydra</taxon>
    </lineage>
</organism>
<evidence type="ECO:0000313" key="1">
    <source>
        <dbReference type="Proteomes" id="UP001652625"/>
    </source>
</evidence>
<accession>A0ABM4BZI9</accession>
<dbReference type="PANTHER" id="PTHR45913:SF22">
    <property type="entry name" value="SCAN BOX DOMAIN-CONTAINING PROTEIN"/>
    <property type="match status" value="1"/>
</dbReference>
<evidence type="ECO:0000313" key="2">
    <source>
        <dbReference type="RefSeq" id="XP_065654688.1"/>
    </source>
</evidence>
<keyword evidence="1" id="KW-1185">Reference proteome</keyword>
<dbReference type="PANTHER" id="PTHR45913">
    <property type="entry name" value="EPM2A-INTERACTING PROTEIN 1"/>
    <property type="match status" value="1"/>
</dbReference>
<name>A0ABM4BZI9_HYDVU</name>
<dbReference type="GeneID" id="136081309"/>